<evidence type="ECO:0000256" key="2">
    <source>
        <dbReference type="ARBA" id="ARBA00023172"/>
    </source>
</evidence>
<name>A0A1H7UFI3_9SPHN</name>
<dbReference type="Proteomes" id="UP000199214">
    <property type="component" value="Unassembled WGS sequence"/>
</dbReference>
<dbReference type="SUPFAM" id="SSF56349">
    <property type="entry name" value="DNA breaking-rejoining enzymes"/>
    <property type="match status" value="1"/>
</dbReference>
<sequence>MWQLRKPVPSDVQRAYGRKVVTRSLGTSDERIATMEALAILGDLEEQWSALRSSSETKSILPMAFADAGEPPESIKRAVVRAAYEQVLSELEARDNARFLSDRATFDESYDHRRKMARELNREVRAGDLTRFIAATERLLSNRGVIVDRDSPWFHDLRQRVATAVLDALGVAIRGDEGALDPKPTTAVVIDALNRTGSNVAKDISFSELAEAFMRQWLAGRGGTKETNTEPQKRATFRLFSGFFDDRPIREVRPEDAATFFDALRLLDPTWARSPAARRLTWQQLIARYGDRGQGLSDATMNRHLQVLQELWAWSKKRGHCEGENPFNGFHKKLRAGQNVKPYLAWEDAELRQLLEPPPKRGDLLEVILVGMFTGMRLDEIASLTWGQLRIAEDGGDRVPYFQVEDAKTPAGNRKVPVHRDLKWLTSRVRGVDEDRIWPTFNKEGPSKKPGADAGREFSRFKASRGFRDRVKAFHSFRKNVTRMMERAQVPENDWAQIFGHERGFTYRVYNPDGISMTRRAEIIALIAYPGIHLPHPALR</sequence>
<dbReference type="AlphaFoldDB" id="A0A1H7UFI3"/>
<dbReference type="OrthoDB" id="9784724at2"/>
<dbReference type="GO" id="GO:0006310">
    <property type="term" value="P:DNA recombination"/>
    <property type="evidence" value="ECO:0007669"/>
    <property type="project" value="UniProtKB-KW"/>
</dbReference>
<dbReference type="GO" id="GO:0015074">
    <property type="term" value="P:DNA integration"/>
    <property type="evidence" value="ECO:0007669"/>
    <property type="project" value="InterPro"/>
</dbReference>
<dbReference type="Gene3D" id="1.10.150.130">
    <property type="match status" value="1"/>
</dbReference>
<evidence type="ECO:0000259" key="3">
    <source>
        <dbReference type="Pfam" id="PF20172"/>
    </source>
</evidence>
<dbReference type="InterPro" id="IPR013762">
    <property type="entry name" value="Integrase-like_cat_sf"/>
</dbReference>
<evidence type="ECO:0000313" key="5">
    <source>
        <dbReference type="Proteomes" id="UP000199214"/>
    </source>
</evidence>
<proteinExistence type="predicted"/>
<dbReference type="Gene3D" id="1.10.443.10">
    <property type="entry name" value="Intergrase catalytic core"/>
    <property type="match status" value="1"/>
</dbReference>
<gene>
    <name evidence="4" type="ORF">SAMN05216382_2971</name>
</gene>
<evidence type="ECO:0000313" key="4">
    <source>
        <dbReference type="EMBL" id="SEL95524.1"/>
    </source>
</evidence>
<dbReference type="Pfam" id="PF20172">
    <property type="entry name" value="DUF6538"/>
    <property type="match status" value="1"/>
</dbReference>
<feature type="domain" description="DUF6538" evidence="3">
    <location>
        <begin position="1"/>
        <end position="52"/>
    </location>
</feature>
<dbReference type="EMBL" id="FNZZ01000007">
    <property type="protein sequence ID" value="SEL95524.1"/>
    <property type="molecule type" value="Genomic_DNA"/>
</dbReference>
<evidence type="ECO:0000256" key="1">
    <source>
        <dbReference type="ARBA" id="ARBA00023125"/>
    </source>
</evidence>
<organism evidence="4 5">
    <name type="scientific">Sphingomonas palmae</name>
    <dbReference type="NCBI Taxonomy" id="1855283"/>
    <lineage>
        <taxon>Bacteria</taxon>
        <taxon>Pseudomonadati</taxon>
        <taxon>Pseudomonadota</taxon>
        <taxon>Alphaproteobacteria</taxon>
        <taxon>Sphingomonadales</taxon>
        <taxon>Sphingomonadaceae</taxon>
        <taxon>Sphingomonas</taxon>
    </lineage>
</organism>
<reference evidence="5" key="1">
    <citation type="submission" date="2016-10" db="EMBL/GenBank/DDBJ databases">
        <authorList>
            <person name="Varghese N."/>
            <person name="Submissions S."/>
        </authorList>
    </citation>
    <scope>NUCLEOTIDE SEQUENCE [LARGE SCALE GENOMIC DNA]</scope>
    <source>
        <strain evidence="5">JS21-1</strain>
    </source>
</reference>
<dbReference type="InterPro" id="IPR046668">
    <property type="entry name" value="DUF6538"/>
</dbReference>
<dbReference type="InterPro" id="IPR010998">
    <property type="entry name" value="Integrase_recombinase_N"/>
</dbReference>
<dbReference type="InterPro" id="IPR011010">
    <property type="entry name" value="DNA_brk_join_enz"/>
</dbReference>
<keyword evidence="2" id="KW-0233">DNA recombination</keyword>
<keyword evidence="5" id="KW-1185">Reference proteome</keyword>
<protein>
    <recommendedName>
        <fullName evidence="3">DUF6538 domain-containing protein</fullName>
    </recommendedName>
</protein>
<accession>A0A1H7UFI3</accession>
<keyword evidence="1" id="KW-0238">DNA-binding</keyword>
<dbReference type="STRING" id="1855283.SAMN05216382_2971"/>
<dbReference type="GO" id="GO:0003677">
    <property type="term" value="F:DNA binding"/>
    <property type="evidence" value="ECO:0007669"/>
    <property type="project" value="UniProtKB-KW"/>
</dbReference>